<keyword evidence="7 8" id="KW-0342">GTP-binding</keyword>
<dbReference type="NCBIfam" id="NF009381">
    <property type="entry name" value="PRK12740.1-5"/>
    <property type="match status" value="1"/>
</dbReference>
<dbReference type="InterPro" id="IPR000640">
    <property type="entry name" value="EFG_V-like"/>
</dbReference>
<dbReference type="CDD" id="cd04091">
    <property type="entry name" value="mtEFG1_II_like"/>
    <property type="match status" value="1"/>
</dbReference>
<dbReference type="CDD" id="cd01434">
    <property type="entry name" value="EFG_mtEFG1_IV"/>
    <property type="match status" value="1"/>
</dbReference>
<comment type="pathway">
    <text evidence="8">Protein biosynthesis; polypeptide chain elongation.</text>
</comment>
<name>A0A226DN74_FOLCA</name>
<comment type="similarity">
    <text evidence="8">Belongs to the GTP-binding elongation factor family. EF-G/EF-2 subfamily.</text>
</comment>
<protein>
    <recommendedName>
        <fullName evidence="8">Elongation factor G, mitochondrial</fullName>
        <shortName evidence="8">EF-Gmt</shortName>
    </recommendedName>
    <alternativeName>
        <fullName evidence="8">Elongation factor G 1, mitochondrial</fullName>
        <shortName evidence="8">mEF-G 1</shortName>
    </alternativeName>
    <alternativeName>
        <fullName evidence="8">Elongation factor G1</fullName>
    </alternativeName>
</protein>
<dbReference type="PROSITE" id="PS51722">
    <property type="entry name" value="G_TR_2"/>
    <property type="match status" value="1"/>
</dbReference>
<dbReference type="InterPro" id="IPR009022">
    <property type="entry name" value="EFG_III"/>
</dbReference>
<dbReference type="PANTHER" id="PTHR43636">
    <property type="entry name" value="ELONGATION FACTOR G, MITOCHONDRIAL"/>
    <property type="match status" value="1"/>
</dbReference>
<feature type="binding site" evidence="8">
    <location>
        <begin position="48"/>
        <end position="55"/>
    </location>
    <ligand>
        <name>GTP</name>
        <dbReference type="ChEBI" id="CHEBI:37565"/>
    </ligand>
</feature>
<dbReference type="GO" id="GO:0003924">
    <property type="term" value="F:GTPase activity"/>
    <property type="evidence" value="ECO:0007669"/>
    <property type="project" value="UniProtKB-UniRule"/>
</dbReference>
<dbReference type="Gene3D" id="3.40.50.300">
    <property type="entry name" value="P-loop containing nucleotide triphosphate hydrolases"/>
    <property type="match status" value="1"/>
</dbReference>
<dbReference type="PANTHER" id="PTHR43636:SF2">
    <property type="entry name" value="ELONGATION FACTOR G, MITOCHONDRIAL"/>
    <property type="match status" value="1"/>
</dbReference>
<dbReference type="InterPro" id="IPR035647">
    <property type="entry name" value="EFG_III/V"/>
</dbReference>
<dbReference type="OMA" id="GQFAKVQ"/>
<accession>A0A226DN74</accession>
<dbReference type="Pfam" id="PF00009">
    <property type="entry name" value="GTP_EFTU"/>
    <property type="match status" value="1"/>
</dbReference>
<dbReference type="HAMAP" id="MF_00054_B">
    <property type="entry name" value="EF_G_EF_2_B"/>
    <property type="match status" value="1"/>
</dbReference>
<dbReference type="InterPro" id="IPR000795">
    <property type="entry name" value="T_Tr_GTP-bd_dom"/>
</dbReference>
<dbReference type="NCBIfam" id="TIGR00484">
    <property type="entry name" value="EF-G"/>
    <property type="match status" value="1"/>
</dbReference>
<dbReference type="InterPro" id="IPR005517">
    <property type="entry name" value="Transl_elong_EFG/EF2_IV"/>
</dbReference>
<organism evidence="10 11">
    <name type="scientific">Folsomia candida</name>
    <name type="common">Springtail</name>
    <dbReference type="NCBI Taxonomy" id="158441"/>
    <lineage>
        <taxon>Eukaryota</taxon>
        <taxon>Metazoa</taxon>
        <taxon>Ecdysozoa</taxon>
        <taxon>Arthropoda</taxon>
        <taxon>Hexapoda</taxon>
        <taxon>Collembola</taxon>
        <taxon>Entomobryomorpha</taxon>
        <taxon>Isotomoidea</taxon>
        <taxon>Isotomidae</taxon>
        <taxon>Proisotominae</taxon>
        <taxon>Folsomia</taxon>
    </lineage>
</organism>
<evidence type="ECO:0000256" key="4">
    <source>
        <dbReference type="ARBA" id="ARBA00022768"/>
    </source>
</evidence>
<dbReference type="Pfam" id="PF03764">
    <property type="entry name" value="EFG_IV"/>
    <property type="match status" value="1"/>
</dbReference>
<dbReference type="SMART" id="SM00889">
    <property type="entry name" value="EFG_IV"/>
    <property type="match status" value="1"/>
</dbReference>
<dbReference type="Gene3D" id="3.30.70.870">
    <property type="entry name" value="Elongation Factor G (Translational Gtpase), domain 3"/>
    <property type="match status" value="1"/>
</dbReference>
<dbReference type="InterPro" id="IPR035649">
    <property type="entry name" value="EFG_V"/>
</dbReference>
<evidence type="ECO:0000259" key="9">
    <source>
        <dbReference type="PROSITE" id="PS51722"/>
    </source>
</evidence>
<evidence type="ECO:0000313" key="10">
    <source>
        <dbReference type="EMBL" id="OXA46550.1"/>
    </source>
</evidence>
<dbReference type="SUPFAM" id="SSF52540">
    <property type="entry name" value="P-loop containing nucleoside triphosphate hydrolases"/>
    <property type="match status" value="1"/>
</dbReference>
<dbReference type="InterPro" id="IPR004161">
    <property type="entry name" value="EFTu-like_2"/>
</dbReference>
<dbReference type="FunFam" id="3.40.50.300:FF:000539">
    <property type="entry name" value="Elongation factor G, mitochondrial"/>
    <property type="match status" value="1"/>
</dbReference>
<dbReference type="InterPro" id="IPR004540">
    <property type="entry name" value="Transl_elong_EFG/EF2"/>
</dbReference>
<dbReference type="STRING" id="158441.A0A226DN74"/>
<dbReference type="SUPFAM" id="SSF54980">
    <property type="entry name" value="EF-G C-terminal domain-like"/>
    <property type="match status" value="2"/>
</dbReference>
<dbReference type="InterPro" id="IPR020568">
    <property type="entry name" value="Ribosomal_Su5_D2-typ_SF"/>
</dbReference>
<reference evidence="10 11" key="1">
    <citation type="submission" date="2015-12" db="EMBL/GenBank/DDBJ databases">
        <title>The genome of Folsomia candida.</title>
        <authorList>
            <person name="Faddeeva A."/>
            <person name="Derks M.F."/>
            <person name="Anvar Y."/>
            <person name="Smit S."/>
            <person name="Van Straalen N."/>
            <person name="Roelofs D."/>
        </authorList>
    </citation>
    <scope>NUCLEOTIDE SEQUENCE [LARGE SCALE GENOMIC DNA]</scope>
    <source>
        <strain evidence="10 11">VU population</strain>
        <tissue evidence="10">Whole body</tissue>
    </source>
</reference>
<dbReference type="FunFam" id="3.30.70.870:FF:000001">
    <property type="entry name" value="Elongation factor G"/>
    <property type="match status" value="1"/>
</dbReference>
<dbReference type="Gene3D" id="3.30.70.240">
    <property type="match status" value="1"/>
</dbReference>
<dbReference type="FunFam" id="3.30.70.240:FF:000001">
    <property type="entry name" value="Elongation factor G"/>
    <property type="match status" value="1"/>
</dbReference>
<keyword evidence="6 8" id="KW-0496">Mitochondrion</keyword>
<dbReference type="InterPro" id="IPR047872">
    <property type="entry name" value="EFG_IV"/>
</dbReference>
<dbReference type="OrthoDB" id="198619at2759"/>
<feature type="domain" description="Tr-type G" evidence="9">
    <location>
        <begin position="39"/>
        <end position="316"/>
    </location>
</feature>
<keyword evidence="11" id="KW-1185">Reference proteome</keyword>
<dbReference type="CDD" id="cd01886">
    <property type="entry name" value="EF-G"/>
    <property type="match status" value="1"/>
</dbReference>
<dbReference type="InterPro" id="IPR009000">
    <property type="entry name" value="Transl_B-barrel_sf"/>
</dbReference>
<dbReference type="Gene3D" id="3.30.230.10">
    <property type="match status" value="1"/>
</dbReference>
<dbReference type="PROSITE" id="PS00301">
    <property type="entry name" value="G_TR_1"/>
    <property type="match status" value="1"/>
</dbReference>
<dbReference type="GO" id="GO:0005739">
    <property type="term" value="C:mitochondrion"/>
    <property type="evidence" value="ECO:0007669"/>
    <property type="project" value="UniProtKB-SubCell"/>
</dbReference>
<comment type="caution">
    <text evidence="10">The sequence shown here is derived from an EMBL/GenBank/DDBJ whole genome shotgun (WGS) entry which is preliminary data.</text>
</comment>
<evidence type="ECO:0000256" key="2">
    <source>
        <dbReference type="ARBA" id="ARBA00005870"/>
    </source>
</evidence>
<dbReference type="SUPFAM" id="SSF50447">
    <property type="entry name" value="Translation proteins"/>
    <property type="match status" value="1"/>
</dbReference>
<comment type="similarity">
    <text evidence="2">Belongs to the TRAFAC class translation factor GTPase superfamily. Classic translation factor GTPase family. EF-G/EF-2 subfamily.</text>
</comment>
<sequence>MLFRIVSRFSSSTGKLLQWNCSRNYAKFVNTGQQHYDLEKIRNVGISAHIDSGKTTVTERILFYTGRIDEMHEVKGKDNVGATMDSMELERQRGITIQSAATYTVWKDTNINIIDTPGHVDFTVEVERALRVLDGAILVLCSVGGVQSQTMTVNRQMKRYSVPCLAFINKLDRMSANPARVLGQLRSKLFHNAAFLHLPIGLESEFSGIVDVIEKKALYFEGDFGETIREDEIPQDMRQQTEDCYNELVEHVSNVDEQLGEIFLQEKTPTKEELKAAIRRATLKREFTPVLLGSALKNKGVQPLLDAVLQYMPNPSEVKNYAFSHDATKDDSASKTKILMSPERSSKTSFCGLAFKLEAGRFGQLTYVRVYQGMLKKGENIFNTRTGKKTKIPRLVRMHANQMEDVNEVYAGDICALFGVDCASGDSFVTEKDLEISMESIFVPDPVISMSIKPKDSKDIDKFSKAVARFTKEDPTYHINYDVDNKETIASGMGELHLEIYAQRMEREYGCPVVMGRPKVSFRESIVSPCEFDFLHKKQSGGSGQFGRVIGYLEPLPPEENTKVIFCDETVGTNVPKGFIPHIEKGFRAFCEKGYLTGNKISGVKFRLVDGQAHMVDSNEISFILAAQGAMKQTYEFGAWQVLEPIMAVEITAPTEFQGSVMGQVQKRKGIITGTDATEGWFTVNAEVSLNAMFGFSSELRSMTQGKGEFSMEYSRYSPAEMDVQQQLVDLHQQSLHPNQQAKKKKN</sequence>
<dbReference type="UniPathway" id="UPA00345"/>
<dbReference type="InterPro" id="IPR005225">
    <property type="entry name" value="Small_GTP-bd"/>
</dbReference>
<dbReference type="InterPro" id="IPR014721">
    <property type="entry name" value="Ribsml_uS5_D2-typ_fold_subgr"/>
</dbReference>
<feature type="binding site" evidence="8">
    <location>
        <begin position="169"/>
        <end position="172"/>
    </location>
    <ligand>
        <name>GTP</name>
        <dbReference type="ChEBI" id="CHEBI:37565"/>
    </ligand>
</feature>
<evidence type="ECO:0000313" key="11">
    <source>
        <dbReference type="Proteomes" id="UP000198287"/>
    </source>
</evidence>
<dbReference type="GO" id="GO:0003746">
    <property type="term" value="F:translation elongation factor activity"/>
    <property type="evidence" value="ECO:0007669"/>
    <property type="project" value="UniProtKB-UniRule"/>
</dbReference>
<dbReference type="Gene3D" id="2.40.30.10">
    <property type="entry name" value="Translation factors"/>
    <property type="match status" value="1"/>
</dbReference>
<dbReference type="InterPro" id="IPR041095">
    <property type="entry name" value="EFG_II"/>
</dbReference>
<dbReference type="SUPFAM" id="SSF54211">
    <property type="entry name" value="Ribosomal protein S5 domain 2-like"/>
    <property type="match status" value="1"/>
</dbReference>
<dbReference type="GO" id="GO:0070125">
    <property type="term" value="P:mitochondrial translational elongation"/>
    <property type="evidence" value="ECO:0007669"/>
    <property type="project" value="UniProtKB-UniRule"/>
</dbReference>
<evidence type="ECO:0000256" key="8">
    <source>
        <dbReference type="HAMAP-Rule" id="MF_03061"/>
    </source>
</evidence>
<dbReference type="AlphaFoldDB" id="A0A226DN74"/>
<dbReference type="InterPro" id="IPR031157">
    <property type="entry name" value="G_TR_CS"/>
</dbReference>
<keyword evidence="4 8" id="KW-0251">Elongation factor</keyword>
<keyword evidence="3 8" id="KW-0547">Nucleotide-binding</keyword>
<dbReference type="InterPro" id="IPR027417">
    <property type="entry name" value="P-loop_NTPase"/>
</dbReference>
<comment type="subcellular location">
    <subcellularLocation>
        <location evidence="1 8">Mitochondrion</location>
    </subcellularLocation>
</comment>
<comment type="function">
    <text evidence="8">Mitochondrial GTPase that catalyzes the GTP-dependent ribosomal translocation step during translation elongation. During this step, the ribosome changes from the pre-translocational (PRE) to the post-translocational (POST) state as the newly formed A-site-bound peptidyl-tRNA and P-site-bound deacylated tRNA move to the P and E sites, respectively. Catalyzes the coordinated movement of the two tRNA molecules, the mRNA and conformational changes in the ribosome.</text>
</comment>
<dbReference type="Pfam" id="PF00679">
    <property type="entry name" value="EFG_C"/>
    <property type="match status" value="1"/>
</dbReference>
<evidence type="ECO:0000256" key="5">
    <source>
        <dbReference type="ARBA" id="ARBA00022917"/>
    </source>
</evidence>
<gene>
    <name evidence="10" type="ORF">Fcan01_18589</name>
</gene>
<dbReference type="Pfam" id="PF14492">
    <property type="entry name" value="EFG_III"/>
    <property type="match status" value="1"/>
</dbReference>
<keyword evidence="5 8" id="KW-0648">Protein biosynthesis</keyword>
<dbReference type="CDD" id="cd16262">
    <property type="entry name" value="EFG_III"/>
    <property type="match status" value="1"/>
</dbReference>
<evidence type="ECO:0000256" key="3">
    <source>
        <dbReference type="ARBA" id="ARBA00022741"/>
    </source>
</evidence>
<dbReference type="Pfam" id="PF03144">
    <property type="entry name" value="GTP_EFTU_D2"/>
    <property type="match status" value="1"/>
</dbReference>
<dbReference type="CDD" id="cd04097">
    <property type="entry name" value="mtEFG1_C"/>
    <property type="match status" value="1"/>
</dbReference>
<dbReference type="FunFam" id="3.30.230.10:FF:000003">
    <property type="entry name" value="Elongation factor G"/>
    <property type="match status" value="1"/>
</dbReference>
<dbReference type="SMART" id="SM00838">
    <property type="entry name" value="EFG_C"/>
    <property type="match status" value="1"/>
</dbReference>
<evidence type="ECO:0000256" key="1">
    <source>
        <dbReference type="ARBA" id="ARBA00004173"/>
    </source>
</evidence>
<dbReference type="NCBIfam" id="TIGR00231">
    <property type="entry name" value="small_GTP"/>
    <property type="match status" value="1"/>
</dbReference>
<dbReference type="Proteomes" id="UP000198287">
    <property type="component" value="Unassembled WGS sequence"/>
</dbReference>
<proteinExistence type="inferred from homology"/>
<feature type="binding site" evidence="8">
    <location>
        <begin position="115"/>
        <end position="119"/>
    </location>
    <ligand>
        <name>GTP</name>
        <dbReference type="ChEBI" id="CHEBI:37565"/>
    </ligand>
</feature>
<dbReference type="GO" id="GO:0005525">
    <property type="term" value="F:GTP binding"/>
    <property type="evidence" value="ECO:0007669"/>
    <property type="project" value="UniProtKB-UniRule"/>
</dbReference>
<dbReference type="EMBL" id="LNIX01000015">
    <property type="protein sequence ID" value="OXA46550.1"/>
    <property type="molecule type" value="Genomic_DNA"/>
</dbReference>
<evidence type="ECO:0000256" key="6">
    <source>
        <dbReference type="ARBA" id="ARBA00023128"/>
    </source>
</evidence>
<dbReference type="FunFam" id="2.40.30.10:FF:000022">
    <property type="entry name" value="Elongation factor G, mitochondrial"/>
    <property type="match status" value="1"/>
</dbReference>
<dbReference type="PRINTS" id="PR00315">
    <property type="entry name" value="ELONGATNFCT"/>
</dbReference>
<evidence type="ECO:0000256" key="7">
    <source>
        <dbReference type="ARBA" id="ARBA00023134"/>
    </source>
</evidence>